<proteinExistence type="inferred from homology"/>
<evidence type="ECO:0000256" key="4">
    <source>
        <dbReference type="ARBA" id="ARBA00023262"/>
    </source>
</evidence>
<dbReference type="Gene3D" id="2.40.155.10">
    <property type="entry name" value="Green fluorescent protein"/>
    <property type="match status" value="2"/>
</dbReference>
<dbReference type="SUPFAM" id="SSF54511">
    <property type="entry name" value="GFP-like"/>
    <property type="match status" value="1"/>
</dbReference>
<evidence type="ECO:0000256" key="3">
    <source>
        <dbReference type="ARBA" id="ARBA00023223"/>
    </source>
</evidence>
<dbReference type="EMBL" id="AF435432">
    <property type="protein sequence ID" value="AAL33917.1"/>
    <property type="molecule type" value="Genomic_DNA"/>
</dbReference>
<name>Q8WTC5_9CNID</name>
<dbReference type="InterPro" id="IPR011584">
    <property type="entry name" value="GFP-related"/>
</dbReference>
<evidence type="ECO:0000313" key="5">
    <source>
        <dbReference type="EMBL" id="AAL33917.1"/>
    </source>
</evidence>
<evidence type="ECO:0000256" key="1">
    <source>
        <dbReference type="ARBA" id="ARBA00008949"/>
    </source>
</evidence>
<dbReference type="Pfam" id="PF01353">
    <property type="entry name" value="GFP"/>
    <property type="match status" value="1"/>
</dbReference>
<dbReference type="PRINTS" id="PR01229">
    <property type="entry name" value="GFLUORESCENT"/>
</dbReference>
<keyword evidence="4" id="KW-0599">Photoprotein</keyword>
<protein>
    <submittedName>
        <fullName evidence="5">Orange fluorescent protein</fullName>
    </submittedName>
</protein>
<organism evidence="5">
    <name type="scientific">Aequorea macrodactyla</name>
    <dbReference type="NCBI Taxonomy" id="147615"/>
    <lineage>
        <taxon>Eukaryota</taxon>
        <taxon>Metazoa</taxon>
        <taxon>Cnidaria</taxon>
        <taxon>Hydrozoa</taxon>
        <taxon>Hydroidolina</taxon>
        <taxon>Leptothecata</taxon>
        <taxon>Aequoreidae</taxon>
        <taxon>Aequorea</taxon>
    </lineage>
</organism>
<dbReference type="InterPro" id="IPR009017">
    <property type="entry name" value="GFP"/>
</dbReference>
<reference evidence="5" key="1">
    <citation type="journal article" date="2006" name="Mar. Biotechnol.">
        <title>Variants of green fluorescent protein GFPxm.</title>
        <authorList>
            <person name="Luo W.X."/>
            <person name="Cheng T."/>
            <person name="Guan B.Q."/>
            <person name="Li S.W."/>
            <person name="Miao J."/>
            <person name="Zhang J."/>
            <person name="Xia N.S."/>
        </authorList>
    </citation>
    <scope>NUCLEOTIDE SEQUENCE</scope>
    <source>
        <strain evidence="5">OFPxm</strain>
    </source>
</reference>
<dbReference type="SMR" id="Q8WTC5"/>
<accession>Q8WTC5</accession>
<keyword evidence="3" id="KW-0455">Luminescence</keyword>
<dbReference type="FunFam" id="2.40.155.10:FF:000003">
    <property type="entry name" value="Green fluorescent protein"/>
    <property type="match status" value="1"/>
</dbReference>
<dbReference type="InterPro" id="IPR000786">
    <property type="entry name" value="Green_fluorescent_prot"/>
</dbReference>
<sequence length="238" mass="27018">MSKGEELFTGVVPILVELDGDVHGHKFSVRGEGEGDADYGKLEIKFICTTGKLPVPWPTLVTTLGYGILCFARYPEHMKMNDFFKSAMPEGYIQERTIFFQDDGKYKTRGEVKFEGDTLVNRIELKGMDFKEDGNILGHKLEYNFNSHNVYIMPDKANNGLKVNFKIRHNIEGGGVQLADHYQTNVPLGDGPVLIPINHYLSYQTAISKDRNETRDHMVFLEFFSACGHTHGMDELYK</sequence>
<dbReference type="AlphaFoldDB" id="Q8WTC5"/>
<dbReference type="GO" id="GO:0008218">
    <property type="term" value="P:bioluminescence"/>
    <property type="evidence" value="ECO:0007669"/>
    <property type="project" value="UniProtKB-KW"/>
</dbReference>
<dbReference type="GO" id="GO:0006091">
    <property type="term" value="P:generation of precursor metabolites and energy"/>
    <property type="evidence" value="ECO:0007669"/>
    <property type="project" value="InterPro"/>
</dbReference>
<comment type="similarity">
    <text evidence="1">Belongs to the GFP family.</text>
</comment>
<evidence type="ECO:0000256" key="2">
    <source>
        <dbReference type="ARBA" id="ARBA00022991"/>
    </source>
</evidence>
<gene>
    <name evidence="5" type="primary">GFP</name>
</gene>
<keyword evidence="2" id="KW-0157">Chromophore</keyword>